<dbReference type="EMBL" id="KR053194">
    <property type="protein sequence ID" value="AKJ72061.1"/>
    <property type="molecule type" value="Genomic_DNA"/>
</dbReference>
<reference evidence="1 2" key="1">
    <citation type="submission" date="2015-04" db="EMBL/GenBank/DDBJ databases">
        <title>Locating and activating molecular 'time bombs': can Mycolata prophages be selectively induced en masse to biologically control activated sludge foaming?</title>
        <authorList>
            <person name="Dyson Z.A."/>
            <person name="Brown T.L."/>
            <person name="Farrar B."/>
            <person name="Doyle S."/>
            <person name="Tucci J."/>
            <person name="Seviour R.J."/>
            <person name="Petrovski S."/>
        </authorList>
    </citation>
    <scope>NUCLEOTIDE SEQUENCE [LARGE SCALE GENOMIC DNA]</scope>
</reference>
<protein>
    <submittedName>
        <fullName evidence="1">Uncharacterized protein</fullName>
    </submittedName>
</protein>
<evidence type="ECO:0000313" key="1">
    <source>
        <dbReference type="EMBL" id="AKJ72061.1"/>
    </source>
</evidence>
<organism evidence="1 2">
    <name type="scientific">Gordonia phage GAL1</name>
    <dbReference type="NCBI Taxonomy" id="1647469"/>
    <lineage>
        <taxon>Viruses</taxon>
        <taxon>Duplodnaviria</taxon>
        <taxon>Heunggongvirae</taxon>
        <taxon>Uroviricota</taxon>
        <taxon>Caudoviricetes</taxon>
        <taxon>Galunavirus</taxon>
        <taxon>Galunavirus GAL1</taxon>
    </lineage>
</organism>
<dbReference type="Proteomes" id="UP000201404">
    <property type="component" value="Genome"/>
</dbReference>
<name>A0A159B6E0_9CAUD</name>
<evidence type="ECO:0000313" key="2">
    <source>
        <dbReference type="Proteomes" id="UP000201404"/>
    </source>
</evidence>
<dbReference type="OrthoDB" id="23568at10239"/>
<dbReference type="KEGG" id="vg:30309361"/>
<keyword evidence="2" id="KW-1185">Reference proteome</keyword>
<accession>A0A159B6E0</accession>
<dbReference type="RefSeq" id="YP_009324438.1">
    <property type="nucleotide sequence ID" value="NC_031936.1"/>
</dbReference>
<dbReference type="GeneID" id="30309361"/>
<proteinExistence type="predicted"/>
<gene>
    <name evidence="1" type="ORF">GAL1_46</name>
</gene>
<sequence>MRGSFPARYAGWCPNCRTDYPVDALIAYVREYLVFPDGRAGKTILVCEDCAKAVTRDRR</sequence>